<dbReference type="Pfam" id="PF13589">
    <property type="entry name" value="HATPase_c_3"/>
    <property type="match status" value="1"/>
</dbReference>
<comment type="similarity">
    <text evidence="2">Belongs to the DNA mismatch repair MutL/HexB family.</text>
</comment>
<keyword evidence="8" id="KW-0418">Kinase</keyword>
<accession>A0A5C3R2W7</accession>
<dbReference type="InterPro" id="IPR036890">
    <property type="entry name" value="HATPase_C_sf"/>
</dbReference>
<evidence type="ECO:0000256" key="1">
    <source>
        <dbReference type="ARBA" id="ARBA00004123"/>
    </source>
</evidence>
<dbReference type="STRING" id="1884261.A0A5C3R2W7"/>
<dbReference type="SMART" id="SM01340">
    <property type="entry name" value="DNA_mis_repair"/>
    <property type="match status" value="1"/>
</dbReference>
<dbReference type="GO" id="GO:0006298">
    <property type="term" value="P:mismatch repair"/>
    <property type="evidence" value="ECO:0007669"/>
    <property type="project" value="InterPro"/>
</dbReference>
<dbReference type="InterPro" id="IPR038973">
    <property type="entry name" value="MutL/Mlh/Pms-like"/>
</dbReference>
<dbReference type="InterPro" id="IPR014762">
    <property type="entry name" value="DNA_mismatch_repair_CS"/>
</dbReference>
<comment type="subcellular location">
    <subcellularLocation>
        <location evidence="1">Nucleus</location>
    </subcellularLocation>
</comment>
<dbReference type="InterPro" id="IPR013507">
    <property type="entry name" value="DNA_mismatch_S5_2-like"/>
</dbReference>
<dbReference type="SUPFAM" id="SSF54211">
    <property type="entry name" value="Ribosomal protein S5 domain 2-like"/>
    <property type="match status" value="1"/>
</dbReference>
<dbReference type="Pfam" id="PF01119">
    <property type="entry name" value="DNA_mis_repair"/>
    <property type="match status" value="1"/>
</dbReference>
<dbReference type="InterPro" id="IPR020568">
    <property type="entry name" value="Ribosomal_Su5_D2-typ_SF"/>
</dbReference>
<organism evidence="8 9">
    <name type="scientific">Pterulicium gracile</name>
    <dbReference type="NCBI Taxonomy" id="1884261"/>
    <lineage>
        <taxon>Eukaryota</taxon>
        <taxon>Fungi</taxon>
        <taxon>Dikarya</taxon>
        <taxon>Basidiomycota</taxon>
        <taxon>Agaricomycotina</taxon>
        <taxon>Agaricomycetes</taxon>
        <taxon>Agaricomycetidae</taxon>
        <taxon>Agaricales</taxon>
        <taxon>Pleurotineae</taxon>
        <taxon>Pterulaceae</taxon>
        <taxon>Pterulicium</taxon>
    </lineage>
</organism>
<dbReference type="Gene3D" id="3.30.565.10">
    <property type="entry name" value="Histidine kinase-like ATPase, C-terminal domain"/>
    <property type="match status" value="1"/>
</dbReference>
<keyword evidence="8" id="KW-0808">Transferase</keyword>
<gene>
    <name evidence="8" type="ORF">BDV98DRAFT_496738</name>
</gene>
<keyword evidence="9" id="KW-1185">Reference proteome</keyword>
<dbReference type="NCBIfam" id="TIGR00585">
    <property type="entry name" value="mutl"/>
    <property type="match status" value="1"/>
</dbReference>
<dbReference type="AlphaFoldDB" id="A0A5C3R2W7"/>
<dbReference type="GO" id="GO:0016301">
    <property type="term" value="F:kinase activity"/>
    <property type="evidence" value="ECO:0007669"/>
    <property type="project" value="UniProtKB-KW"/>
</dbReference>
<dbReference type="EMBL" id="ML178814">
    <property type="protein sequence ID" value="TFL07271.1"/>
    <property type="molecule type" value="Genomic_DNA"/>
</dbReference>
<dbReference type="GO" id="GO:0032389">
    <property type="term" value="C:MutLalpha complex"/>
    <property type="evidence" value="ECO:0007669"/>
    <property type="project" value="TreeGrafter"/>
</dbReference>
<proteinExistence type="inferred from homology"/>
<keyword evidence="5" id="KW-0539">Nucleus</keyword>
<dbReference type="InterPro" id="IPR014721">
    <property type="entry name" value="Ribsml_uS5_D2-typ_fold_subgr"/>
</dbReference>
<reference evidence="8 9" key="1">
    <citation type="journal article" date="2019" name="Nat. Ecol. Evol.">
        <title>Megaphylogeny resolves global patterns of mushroom evolution.</title>
        <authorList>
            <person name="Varga T."/>
            <person name="Krizsan K."/>
            <person name="Foldi C."/>
            <person name="Dima B."/>
            <person name="Sanchez-Garcia M."/>
            <person name="Sanchez-Ramirez S."/>
            <person name="Szollosi G.J."/>
            <person name="Szarkandi J.G."/>
            <person name="Papp V."/>
            <person name="Albert L."/>
            <person name="Andreopoulos W."/>
            <person name="Angelini C."/>
            <person name="Antonin V."/>
            <person name="Barry K.W."/>
            <person name="Bougher N.L."/>
            <person name="Buchanan P."/>
            <person name="Buyck B."/>
            <person name="Bense V."/>
            <person name="Catcheside P."/>
            <person name="Chovatia M."/>
            <person name="Cooper J."/>
            <person name="Damon W."/>
            <person name="Desjardin D."/>
            <person name="Finy P."/>
            <person name="Geml J."/>
            <person name="Haridas S."/>
            <person name="Hughes K."/>
            <person name="Justo A."/>
            <person name="Karasinski D."/>
            <person name="Kautmanova I."/>
            <person name="Kiss B."/>
            <person name="Kocsube S."/>
            <person name="Kotiranta H."/>
            <person name="LaButti K.M."/>
            <person name="Lechner B.E."/>
            <person name="Liimatainen K."/>
            <person name="Lipzen A."/>
            <person name="Lukacs Z."/>
            <person name="Mihaltcheva S."/>
            <person name="Morgado L.N."/>
            <person name="Niskanen T."/>
            <person name="Noordeloos M.E."/>
            <person name="Ohm R.A."/>
            <person name="Ortiz-Santana B."/>
            <person name="Ovrebo C."/>
            <person name="Racz N."/>
            <person name="Riley R."/>
            <person name="Savchenko A."/>
            <person name="Shiryaev A."/>
            <person name="Soop K."/>
            <person name="Spirin V."/>
            <person name="Szebenyi C."/>
            <person name="Tomsovsky M."/>
            <person name="Tulloss R.E."/>
            <person name="Uehling J."/>
            <person name="Grigoriev I.V."/>
            <person name="Vagvolgyi C."/>
            <person name="Papp T."/>
            <person name="Martin F.M."/>
            <person name="Miettinen O."/>
            <person name="Hibbett D.S."/>
            <person name="Nagy L.G."/>
        </authorList>
    </citation>
    <scope>NUCLEOTIDE SEQUENCE [LARGE SCALE GENOMIC DNA]</scope>
    <source>
        <strain evidence="8 9">CBS 309.79</strain>
    </source>
</reference>
<evidence type="ECO:0000256" key="2">
    <source>
        <dbReference type="ARBA" id="ARBA00006082"/>
    </source>
</evidence>
<dbReference type="PANTHER" id="PTHR10073">
    <property type="entry name" value="DNA MISMATCH REPAIR PROTEIN MLH, PMS, MUTL"/>
    <property type="match status" value="1"/>
</dbReference>
<evidence type="ECO:0000256" key="5">
    <source>
        <dbReference type="ARBA" id="ARBA00023242"/>
    </source>
</evidence>
<dbReference type="GO" id="GO:0061982">
    <property type="term" value="P:meiosis I cell cycle process"/>
    <property type="evidence" value="ECO:0007669"/>
    <property type="project" value="UniProtKB-ARBA"/>
</dbReference>
<dbReference type="CDD" id="cd16926">
    <property type="entry name" value="HATPase_MutL-MLH-PMS-like"/>
    <property type="match status" value="1"/>
</dbReference>
<name>A0A5C3R2W7_9AGAR</name>
<feature type="compositionally biased region" description="Polar residues" evidence="6">
    <location>
        <begin position="248"/>
        <end position="265"/>
    </location>
</feature>
<dbReference type="InterPro" id="IPR032189">
    <property type="entry name" value="Mlh1_C"/>
</dbReference>
<feature type="region of interest" description="Disordered" evidence="6">
    <location>
        <begin position="248"/>
        <end position="273"/>
    </location>
</feature>
<evidence type="ECO:0000256" key="4">
    <source>
        <dbReference type="ARBA" id="ARBA00023204"/>
    </source>
</evidence>
<dbReference type="FunFam" id="3.30.230.10:FF:000014">
    <property type="entry name" value="DNA mismatch repair protein Mlh1"/>
    <property type="match status" value="1"/>
</dbReference>
<dbReference type="GO" id="GO:0005524">
    <property type="term" value="F:ATP binding"/>
    <property type="evidence" value="ECO:0007669"/>
    <property type="project" value="InterPro"/>
</dbReference>
<dbReference type="SUPFAM" id="SSF55874">
    <property type="entry name" value="ATPase domain of HSP90 chaperone/DNA topoisomerase II/histidine kinase"/>
    <property type="match status" value="1"/>
</dbReference>
<evidence type="ECO:0000256" key="6">
    <source>
        <dbReference type="SAM" id="MobiDB-lite"/>
    </source>
</evidence>
<dbReference type="GO" id="GO:0140664">
    <property type="term" value="F:ATP-dependent DNA damage sensor activity"/>
    <property type="evidence" value="ECO:0007669"/>
    <property type="project" value="InterPro"/>
</dbReference>
<evidence type="ECO:0000256" key="3">
    <source>
        <dbReference type="ARBA" id="ARBA00022763"/>
    </source>
</evidence>
<dbReference type="Gene3D" id="3.30.230.10">
    <property type="match status" value="1"/>
</dbReference>
<protein>
    <submittedName>
        <fullName evidence="8">Histidine kinase-like ATPase</fullName>
    </submittedName>
</protein>
<evidence type="ECO:0000313" key="9">
    <source>
        <dbReference type="Proteomes" id="UP000305067"/>
    </source>
</evidence>
<dbReference type="GO" id="GO:0030983">
    <property type="term" value="F:mismatched DNA binding"/>
    <property type="evidence" value="ECO:0007669"/>
    <property type="project" value="InterPro"/>
</dbReference>
<dbReference type="FunFam" id="3.30.565.10:FF:000109">
    <property type="entry name" value="Related to MLH1-DNA mismatch repair protein"/>
    <property type="match status" value="1"/>
</dbReference>
<keyword evidence="4" id="KW-0234">DNA repair</keyword>
<dbReference type="PANTHER" id="PTHR10073:SF12">
    <property type="entry name" value="DNA MISMATCH REPAIR PROTEIN MLH1"/>
    <property type="match status" value="1"/>
</dbReference>
<dbReference type="Pfam" id="PF16413">
    <property type="entry name" value="Mlh1_C"/>
    <property type="match status" value="1"/>
</dbReference>
<dbReference type="GO" id="GO:0016887">
    <property type="term" value="F:ATP hydrolysis activity"/>
    <property type="evidence" value="ECO:0007669"/>
    <property type="project" value="InterPro"/>
</dbReference>
<keyword evidence="3" id="KW-0227">DNA damage</keyword>
<dbReference type="Proteomes" id="UP000305067">
    <property type="component" value="Unassembled WGS sequence"/>
</dbReference>
<sequence length="717" mass="78899">MSQDGPEPAGPLPIRKLQESLINKIAAGEVIQRPASALKELIENCLDAGATSIRVVAKEGGLKLLQIQDNGSGIRKADLPILAERFTTSKISTFSDLSKISTYGFRGEALASISHVSHLTVLTKTASEPCAWKAHYSDGTLSPSKPGLSAEPKPSAGNDGTVITIEDLFYNTPTRLSALKSSSDEYARILDVVTKYAIHNPTVAFSCKKIGSSGSEVSTPGNSRVPDAIRLLFGSTIAKELLTSKASSNAGSLSQPDTSDSQDSEAWSAEAHFTSPNHQAKKTTFLLFINHRLVESPRIKKSIESIYSAILPKGSYPFVYLSIQIDPRSIDVNVHPTKQTVHFLNEDVITEQIADSIQGTLNGRSASDKGNQAGNSRAFPVQVKQVILVSNLYYKRYDLDLDLTTALGPSTKKKVASQYKVRTSHHDRTLDSMFPVAHPSQITNTQKQSGTQAKGQPNTSKEIKETECYLASVIALRANILANRHIRLSDMLTHHVFVGIVDLNRGLSLMQHSTRLYLVNHIALAEELFYQLALRQFGNINRIRLSPSPPLSELVRIAVDAEDEERTQCTGLGKTDITKVVVDIVQSKSGLLQEYFHLGISEKGLVETLPLLLKGYTPNLDKLPDFLMRLGPEVTWTDEQQCFEGILRELAYFYTPSATPGATADPDSEQEKSERWQIEHVLFPAFRKYLVPTSSLLARDVVEIADLPELYKVFERC</sequence>
<evidence type="ECO:0000259" key="7">
    <source>
        <dbReference type="SMART" id="SM01340"/>
    </source>
</evidence>
<evidence type="ECO:0000313" key="8">
    <source>
        <dbReference type="EMBL" id="TFL07271.1"/>
    </source>
</evidence>
<dbReference type="PROSITE" id="PS00058">
    <property type="entry name" value="DNA_MISMATCH_REPAIR_1"/>
    <property type="match status" value="1"/>
</dbReference>
<feature type="domain" description="DNA mismatch repair protein S5" evidence="7">
    <location>
        <begin position="229"/>
        <end position="362"/>
    </location>
</feature>
<dbReference type="InterPro" id="IPR002099">
    <property type="entry name" value="MutL/Mlh/PMS"/>
</dbReference>
<dbReference type="OrthoDB" id="10263226at2759"/>